<reference evidence="1 2" key="1">
    <citation type="submission" date="2020-01" db="EMBL/GenBank/DDBJ databases">
        <title>Insect and environment-associated Actinomycetes.</title>
        <authorList>
            <person name="Currrie C."/>
            <person name="Chevrette M."/>
            <person name="Carlson C."/>
            <person name="Stubbendieck R."/>
            <person name="Wendt-Pienkowski E."/>
        </authorList>
    </citation>
    <scope>NUCLEOTIDE SEQUENCE [LARGE SCALE GENOMIC DNA]</scope>
    <source>
        <strain evidence="1 2">SID11342</strain>
    </source>
</reference>
<dbReference type="Proteomes" id="UP000471293">
    <property type="component" value="Unassembled WGS sequence"/>
</dbReference>
<accession>A0A6N9UDI4</accession>
<sequence>MYRCERSVLVERAAVIVAGYKPVGGCTLRQVYYRLVAEAVIPHTAPAYGVCPRVWPAPAAGRTPLTVRTGPGPPAA</sequence>
<comment type="caution">
    <text evidence="1">The sequence shown here is derived from an EMBL/GenBank/DDBJ whole genome shotgun (WGS) entry which is preliminary data.</text>
</comment>
<gene>
    <name evidence="1" type="ORF">G3I29_33040</name>
</gene>
<dbReference type="EMBL" id="JAAGLQ010000686">
    <property type="protein sequence ID" value="NEA20196.1"/>
    <property type="molecule type" value="Genomic_DNA"/>
</dbReference>
<evidence type="ECO:0000313" key="1">
    <source>
        <dbReference type="EMBL" id="NEA20196.1"/>
    </source>
</evidence>
<proteinExistence type="predicted"/>
<dbReference type="AlphaFoldDB" id="A0A6N9UDI4"/>
<evidence type="ECO:0000313" key="2">
    <source>
        <dbReference type="Proteomes" id="UP000471293"/>
    </source>
</evidence>
<protein>
    <submittedName>
        <fullName evidence="1">Uncharacterized protein</fullName>
    </submittedName>
</protein>
<dbReference type="RefSeq" id="WP_164349912.1">
    <property type="nucleotide sequence ID" value="NZ_JAAGLQ010000686.1"/>
</dbReference>
<organism evidence="1 2">
    <name type="scientific">Streptomyces halstedii</name>
    <dbReference type="NCBI Taxonomy" id="1944"/>
    <lineage>
        <taxon>Bacteria</taxon>
        <taxon>Bacillati</taxon>
        <taxon>Actinomycetota</taxon>
        <taxon>Actinomycetes</taxon>
        <taxon>Kitasatosporales</taxon>
        <taxon>Streptomycetaceae</taxon>
        <taxon>Streptomyces</taxon>
    </lineage>
</organism>
<name>A0A6N9UDI4_STRHA</name>